<gene>
    <name evidence="6" type="primary">yphA</name>
    <name evidence="6" type="ORF">NCTC1934_05601</name>
</gene>
<dbReference type="AlphaFoldDB" id="A0A379JIJ7"/>
<protein>
    <submittedName>
        <fullName evidence="6">Inner membrane protein yphA</fullName>
    </submittedName>
</protein>
<keyword evidence="2 5" id="KW-0812">Transmembrane</keyword>
<feature type="transmembrane region" description="Helical" evidence="5">
    <location>
        <begin position="108"/>
        <end position="128"/>
    </location>
</feature>
<feature type="transmembrane region" description="Helical" evidence="5">
    <location>
        <begin position="6"/>
        <end position="24"/>
    </location>
</feature>
<evidence type="ECO:0000313" key="6">
    <source>
        <dbReference type="EMBL" id="SUD48270.1"/>
    </source>
</evidence>
<evidence type="ECO:0000256" key="2">
    <source>
        <dbReference type="ARBA" id="ARBA00022692"/>
    </source>
</evidence>
<evidence type="ECO:0000256" key="3">
    <source>
        <dbReference type="ARBA" id="ARBA00022989"/>
    </source>
</evidence>
<reference evidence="6 7" key="1">
    <citation type="submission" date="2018-06" db="EMBL/GenBank/DDBJ databases">
        <authorList>
            <consortium name="Pathogen Informatics"/>
            <person name="Doyle S."/>
        </authorList>
    </citation>
    <scope>NUCLEOTIDE SEQUENCE [LARGE SCALE GENOMIC DNA]</scope>
    <source>
        <strain evidence="6 7">NCTC1934</strain>
    </source>
</reference>
<dbReference type="InterPro" id="IPR032808">
    <property type="entry name" value="DoxX"/>
</dbReference>
<proteinExistence type="predicted"/>
<dbReference type="GO" id="GO:0016020">
    <property type="term" value="C:membrane"/>
    <property type="evidence" value="ECO:0007669"/>
    <property type="project" value="UniProtKB-SubCell"/>
</dbReference>
<keyword evidence="4 5" id="KW-0472">Membrane</keyword>
<dbReference type="EMBL" id="UGRY01000004">
    <property type="protein sequence ID" value="SUD48270.1"/>
    <property type="molecule type" value="Genomic_DNA"/>
</dbReference>
<accession>A0A379JIJ7</accession>
<feature type="transmembrane region" description="Helical" evidence="5">
    <location>
        <begin position="71"/>
        <end position="88"/>
    </location>
</feature>
<comment type="subcellular location">
    <subcellularLocation>
        <location evidence="1">Membrane</location>
        <topology evidence="1">Multi-pass membrane protein</topology>
    </subcellularLocation>
</comment>
<evidence type="ECO:0000256" key="5">
    <source>
        <dbReference type="SAM" id="Phobius"/>
    </source>
</evidence>
<name>A0A379JIJ7_9NOCA</name>
<evidence type="ECO:0000313" key="7">
    <source>
        <dbReference type="Proteomes" id="UP000255467"/>
    </source>
</evidence>
<evidence type="ECO:0000256" key="4">
    <source>
        <dbReference type="ARBA" id="ARBA00023136"/>
    </source>
</evidence>
<dbReference type="STRING" id="1406858.GCA_000710895_03580"/>
<evidence type="ECO:0000256" key="1">
    <source>
        <dbReference type="ARBA" id="ARBA00004141"/>
    </source>
</evidence>
<dbReference type="Pfam" id="PF07681">
    <property type="entry name" value="DoxX"/>
    <property type="match status" value="1"/>
</dbReference>
<dbReference type="Proteomes" id="UP000255467">
    <property type="component" value="Unassembled WGS sequence"/>
</dbReference>
<sequence length="138" mass="14541">MDVVVLIGRVLFVVLFLGSGIGHLTQADAMAGYAQAKGIPSPKLAVAGSGVLMLVGALMVLFGIFADLGSLLLVLFLVPTAFLMHAFWKETDATAKQTEMIQFNKDIALAGAALMLFAFFAHTPELGITVTEPLFSLG</sequence>
<organism evidence="6 7">
    <name type="scientific">Nocardia otitidiscaviarum</name>
    <dbReference type="NCBI Taxonomy" id="1823"/>
    <lineage>
        <taxon>Bacteria</taxon>
        <taxon>Bacillati</taxon>
        <taxon>Actinomycetota</taxon>
        <taxon>Actinomycetes</taxon>
        <taxon>Mycobacteriales</taxon>
        <taxon>Nocardiaceae</taxon>
        <taxon>Nocardia</taxon>
    </lineage>
</organism>
<keyword evidence="7" id="KW-1185">Reference proteome</keyword>
<feature type="transmembrane region" description="Helical" evidence="5">
    <location>
        <begin position="44"/>
        <end position="65"/>
    </location>
</feature>
<keyword evidence="3 5" id="KW-1133">Transmembrane helix</keyword>
<dbReference type="RefSeq" id="WP_039812735.1">
    <property type="nucleotide sequence ID" value="NZ_JADLRH010000008.1"/>
</dbReference>